<comment type="caution">
    <text evidence="8">The sequence shown here is derived from an EMBL/GenBank/DDBJ whole genome shotgun (WGS) entry which is preliminary data.</text>
</comment>
<evidence type="ECO:0000259" key="7">
    <source>
        <dbReference type="PROSITE" id="PS50249"/>
    </source>
</evidence>
<keyword evidence="4" id="KW-0378">Hydrolase</keyword>
<keyword evidence="5" id="KW-0862">Zinc</keyword>
<evidence type="ECO:0000256" key="1">
    <source>
        <dbReference type="ARBA" id="ARBA00010243"/>
    </source>
</evidence>
<dbReference type="PROSITE" id="PS01302">
    <property type="entry name" value="UPF0758"/>
    <property type="match status" value="1"/>
</dbReference>
<evidence type="ECO:0000313" key="9">
    <source>
        <dbReference type="Proteomes" id="UP001596170"/>
    </source>
</evidence>
<keyword evidence="2" id="KW-0645">Protease</keyword>
<name>A0ABW1L643_9BACL</name>
<evidence type="ECO:0000256" key="6">
    <source>
        <dbReference type="ARBA" id="ARBA00023049"/>
    </source>
</evidence>
<gene>
    <name evidence="8" type="ORF">ACFPYN_05485</name>
</gene>
<dbReference type="PANTHER" id="PTHR30471">
    <property type="entry name" value="DNA REPAIR PROTEIN RADC"/>
    <property type="match status" value="1"/>
</dbReference>
<comment type="similarity">
    <text evidence="1">Belongs to the UPF0758 family.</text>
</comment>
<dbReference type="EMBL" id="JBHSRI010000005">
    <property type="protein sequence ID" value="MFC6038906.1"/>
    <property type="molecule type" value="Genomic_DNA"/>
</dbReference>
<evidence type="ECO:0000256" key="5">
    <source>
        <dbReference type="ARBA" id="ARBA00022833"/>
    </source>
</evidence>
<reference evidence="9" key="1">
    <citation type="journal article" date="2019" name="Int. J. Syst. Evol. Microbiol.">
        <title>The Global Catalogue of Microorganisms (GCM) 10K type strain sequencing project: providing services to taxonomists for standard genome sequencing and annotation.</title>
        <authorList>
            <consortium name="The Broad Institute Genomics Platform"/>
            <consortium name="The Broad Institute Genome Sequencing Center for Infectious Disease"/>
            <person name="Wu L."/>
            <person name="Ma J."/>
        </authorList>
    </citation>
    <scope>NUCLEOTIDE SEQUENCE [LARGE SCALE GENOMIC DNA]</scope>
    <source>
        <strain evidence="9">CCUG 54527</strain>
    </source>
</reference>
<dbReference type="InterPro" id="IPR037518">
    <property type="entry name" value="MPN"/>
</dbReference>
<feature type="domain" description="MPN" evidence="7">
    <location>
        <begin position="30"/>
        <end position="152"/>
    </location>
</feature>
<evidence type="ECO:0000256" key="4">
    <source>
        <dbReference type="ARBA" id="ARBA00022801"/>
    </source>
</evidence>
<dbReference type="CDD" id="cd08071">
    <property type="entry name" value="MPN_DUF2466"/>
    <property type="match status" value="1"/>
</dbReference>
<dbReference type="InterPro" id="IPR001405">
    <property type="entry name" value="UPF0758"/>
</dbReference>
<organism evidence="8 9">
    <name type="scientific">Paenisporosarcina macmurdoensis</name>
    <dbReference type="NCBI Taxonomy" id="212659"/>
    <lineage>
        <taxon>Bacteria</taxon>
        <taxon>Bacillati</taxon>
        <taxon>Bacillota</taxon>
        <taxon>Bacilli</taxon>
        <taxon>Bacillales</taxon>
        <taxon>Caryophanaceae</taxon>
        <taxon>Paenisporosarcina</taxon>
    </lineage>
</organism>
<keyword evidence="6" id="KW-0482">Metalloprotease</keyword>
<sequence length="152" mass="16832">MTLNKIIEIVRIKQEIREVEEAYTSLLPKQIRSSQDAIAFIQALIAEEDREVFLVLCLNVKNEVIAIHKSHVGSLNASIVHPREVFKSAILNNAGSILVAHNHPSGNCQYSPEDIEVSKRLRDAGEIMGIEALDSIIVSHSDGISLREKGLI</sequence>
<dbReference type="InterPro" id="IPR025657">
    <property type="entry name" value="RadC_JAB"/>
</dbReference>
<protein>
    <submittedName>
        <fullName evidence="8">JAB domain-containing protein</fullName>
    </submittedName>
</protein>
<dbReference type="Gene3D" id="3.40.140.10">
    <property type="entry name" value="Cytidine Deaminase, domain 2"/>
    <property type="match status" value="1"/>
</dbReference>
<evidence type="ECO:0000313" key="8">
    <source>
        <dbReference type="EMBL" id="MFC6038906.1"/>
    </source>
</evidence>
<dbReference type="InterPro" id="IPR020891">
    <property type="entry name" value="UPF0758_CS"/>
</dbReference>
<dbReference type="PROSITE" id="PS50249">
    <property type="entry name" value="MPN"/>
    <property type="match status" value="1"/>
</dbReference>
<evidence type="ECO:0000256" key="2">
    <source>
        <dbReference type="ARBA" id="ARBA00022670"/>
    </source>
</evidence>
<dbReference type="Pfam" id="PF04002">
    <property type="entry name" value="RadC"/>
    <property type="match status" value="1"/>
</dbReference>
<evidence type="ECO:0000256" key="3">
    <source>
        <dbReference type="ARBA" id="ARBA00022723"/>
    </source>
</evidence>
<dbReference type="RefSeq" id="WP_377733008.1">
    <property type="nucleotide sequence ID" value="NZ_JBHSRI010000005.1"/>
</dbReference>
<keyword evidence="9" id="KW-1185">Reference proteome</keyword>
<dbReference type="PANTHER" id="PTHR30471:SF3">
    <property type="entry name" value="UPF0758 PROTEIN YEES-RELATED"/>
    <property type="match status" value="1"/>
</dbReference>
<accession>A0ABW1L643</accession>
<keyword evidence="3" id="KW-0479">Metal-binding</keyword>
<dbReference type="Proteomes" id="UP001596170">
    <property type="component" value="Unassembled WGS sequence"/>
</dbReference>
<proteinExistence type="inferred from homology"/>